<evidence type="ECO:0000313" key="2">
    <source>
        <dbReference type="Proteomes" id="UP000095597"/>
    </source>
</evidence>
<dbReference type="RefSeq" id="WP_055215418.1">
    <property type="nucleotide sequence ID" value="NZ_CYXO01000028.1"/>
</dbReference>
<gene>
    <name evidence="1" type="ORF">ERS852573_03004</name>
</gene>
<dbReference type="AlphaFoldDB" id="A0A173VK79"/>
<dbReference type="OrthoDB" id="1758052at2"/>
<dbReference type="InterPro" id="IPR009660">
    <property type="entry name" value="Phage_A500_Gp15"/>
</dbReference>
<name>A0A173VK79_9FIRM</name>
<proteinExistence type="predicted"/>
<dbReference type="Pfam" id="PF06854">
    <property type="entry name" value="Phage_Gp15"/>
    <property type="match status" value="1"/>
</dbReference>
<protein>
    <submittedName>
        <fullName evidence="1">Bacteriophage Gp15 protein</fullName>
    </submittedName>
</protein>
<reference evidence="1 2" key="1">
    <citation type="submission" date="2015-09" db="EMBL/GenBank/DDBJ databases">
        <authorList>
            <consortium name="Pathogen Informatics"/>
        </authorList>
    </citation>
    <scope>NUCLEOTIDE SEQUENCE [LARGE SCALE GENOMIC DNA]</scope>
    <source>
        <strain evidence="1 2">2789STDY5834961</strain>
    </source>
</reference>
<evidence type="ECO:0000313" key="1">
    <source>
        <dbReference type="EMBL" id="CUN26505.1"/>
    </source>
</evidence>
<dbReference type="EMBL" id="CYXO01000028">
    <property type="protein sequence ID" value="CUN26505.1"/>
    <property type="molecule type" value="Genomic_DNA"/>
</dbReference>
<sequence>MNILFEEFPDSVCVNGKNYLIETDFREWIRFIQLIDDAKVPWQIKCRLLLQWYIDGIPDDLETAVYALGDFLAMKTENAEEDESINGSAPKQLYSFEQDAECIYSAFREVYGINLQTIPYMHWWEFQTLFAGLPEKTEIKQRIMYRSIDLRTIKDKDERKRIKKIQEVVALKKRNRRKMTDYEIGDMFA</sequence>
<accession>A0A173VK79</accession>
<organism evidence="1 2">
    <name type="scientific">Dorea longicatena</name>
    <dbReference type="NCBI Taxonomy" id="88431"/>
    <lineage>
        <taxon>Bacteria</taxon>
        <taxon>Bacillati</taxon>
        <taxon>Bacillota</taxon>
        <taxon>Clostridia</taxon>
        <taxon>Lachnospirales</taxon>
        <taxon>Lachnospiraceae</taxon>
        <taxon>Dorea</taxon>
    </lineage>
</organism>
<dbReference type="Proteomes" id="UP000095597">
    <property type="component" value="Unassembled WGS sequence"/>
</dbReference>